<name>A0A8E2JWV2_9PEZI</name>
<evidence type="ECO:0000313" key="3">
    <source>
        <dbReference type="Proteomes" id="UP000250140"/>
    </source>
</evidence>
<protein>
    <submittedName>
        <fullName evidence="2">Uncharacterized protein</fullName>
    </submittedName>
</protein>
<gene>
    <name evidence="2" type="ORF">AOQ84DRAFT_153293</name>
</gene>
<accession>A0A8E2JWV2</accession>
<dbReference type="AlphaFoldDB" id="A0A8E2JWV2"/>
<evidence type="ECO:0000256" key="1">
    <source>
        <dbReference type="SAM" id="Phobius"/>
    </source>
</evidence>
<keyword evidence="1" id="KW-0472">Membrane</keyword>
<proteinExistence type="predicted"/>
<keyword evidence="3" id="KW-1185">Reference proteome</keyword>
<evidence type="ECO:0000313" key="2">
    <source>
        <dbReference type="EMBL" id="OCL12483.1"/>
    </source>
</evidence>
<feature type="transmembrane region" description="Helical" evidence="1">
    <location>
        <begin position="91"/>
        <end position="110"/>
    </location>
</feature>
<dbReference type="EMBL" id="KV748873">
    <property type="protein sequence ID" value="OCL12483.1"/>
    <property type="molecule type" value="Genomic_DNA"/>
</dbReference>
<reference evidence="2 3" key="1">
    <citation type="journal article" date="2016" name="Nat. Commun.">
        <title>Ectomycorrhizal ecology is imprinted in the genome of the dominant symbiotic fungus Cenococcum geophilum.</title>
        <authorList>
            <consortium name="DOE Joint Genome Institute"/>
            <person name="Peter M."/>
            <person name="Kohler A."/>
            <person name="Ohm R.A."/>
            <person name="Kuo A."/>
            <person name="Krutzmann J."/>
            <person name="Morin E."/>
            <person name="Arend M."/>
            <person name="Barry K.W."/>
            <person name="Binder M."/>
            <person name="Choi C."/>
            <person name="Clum A."/>
            <person name="Copeland A."/>
            <person name="Grisel N."/>
            <person name="Haridas S."/>
            <person name="Kipfer T."/>
            <person name="LaButti K."/>
            <person name="Lindquist E."/>
            <person name="Lipzen A."/>
            <person name="Maire R."/>
            <person name="Meier B."/>
            <person name="Mihaltcheva S."/>
            <person name="Molinier V."/>
            <person name="Murat C."/>
            <person name="Poggeler S."/>
            <person name="Quandt C.A."/>
            <person name="Sperisen C."/>
            <person name="Tritt A."/>
            <person name="Tisserant E."/>
            <person name="Crous P.W."/>
            <person name="Henrissat B."/>
            <person name="Nehls U."/>
            <person name="Egli S."/>
            <person name="Spatafora J.W."/>
            <person name="Grigoriev I.V."/>
            <person name="Martin F.M."/>
        </authorList>
    </citation>
    <scope>NUCLEOTIDE SEQUENCE [LARGE SCALE GENOMIC DNA]</scope>
    <source>
        <strain evidence="2 3">CBS 207.34</strain>
    </source>
</reference>
<keyword evidence="1" id="KW-0812">Transmembrane</keyword>
<organism evidence="2 3">
    <name type="scientific">Glonium stellatum</name>
    <dbReference type="NCBI Taxonomy" id="574774"/>
    <lineage>
        <taxon>Eukaryota</taxon>
        <taxon>Fungi</taxon>
        <taxon>Dikarya</taxon>
        <taxon>Ascomycota</taxon>
        <taxon>Pezizomycotina</taxon>
        <taxon>Dothideomycetes</taxon>
        <taxon>Pleosporomycetidae</taxon>
        <taxon>Gloniales</taxon>
        <taxon>Gloniaceae</taxon>
        <taxon>Glonium</taxon>
    </lineage>
</organism>
<keyword evidence="1" id="KW-1133">Transmembrane helix</keyword>
<dbReference type="Proteomes" id="UP000250140">
    <property type="component" value="Unassembled WGS sequence"/>
</dbReference>
<sequence length="119" mass="13783">MVSELWLQGCGCSGWIVIRDPHWGFSPVNEHILWAKDTSVIPILYFRLQSAFILSSLIIDILSFSERYALCLVVLEISLPKFQLRTDCNKIFSNASGIISKYLFFIQYILAFHKTLYFL</sequence>